<reference evidence="1" key="2">
    <citation type="submission" date="2020-09" db="EMBL/GenBank/DDBJ databases">
        <authorList>
            <person name="Sun Q."/>
            <person name="Zhou Y."/>
        </authorList>
    </citation>
    <scope>NUCLEOTIDE SEQUENCE</scope>
    <source>
        <strain evidence="1">CGMCC 1.15178</strain>
    </source>
</reference>
<accession>A0A916Z034</accession>
<reference evidence="1" key="1">
    <citation type="journal article" date="2014" name="Int. J. Syst. Evol. Microbiol.">
        <title>Complete genome sequence of Corynebacterium casei LMG S-19264T (=DSM 44701T), isolated from a smear-ripened cheese.</title>
        <authorList>
            <consortium name="US DOE Joint Genome Institute (JGI-PGF)"/>
            <person name="Walter F."/>
            <person name="Albersmeier A."/>
            <person name="Kalinowski J."/>
            <person name="Ruckert C."/>
        </authorList>
    </citation>
    <scope>NUCLEOTIDE SEQUENCE</scope>
    <source>
        <strain evidence="1">CGMCC 1.15178</strain>
    </source>
</reference>
<proteinExistence type="predicted"/>
<organism evidence="1 2">
    <name type="scientific">Paenibacillus nasutitermitis</name>
    <dbReference type="NCBI Taxonomy" id="1652958"/>
    <lineage>
        <taxon>Bacteria</taxon>
        <taxon>Bacillati</taxon>
        <taxon>Bacillota</taxon>
        <taxon>Bacilli</taxon>
        <taxon>Bacillales</taxon>
        <taxon>Paenibacillaceae</taxon>
        <taxon>Paenibacillus</taxon>
    </lineage>
</organism>
<name>A0A916Z034_9BACL</name>
<dbReference type="EMBL" id="BMHP01000002">
    <property type="protein sequence ID" value="GGD69540.1"/>
    <property type="molecule type" value="Genomic_DNA"/>
</dbReference>
<keyword evidence="2" id="KW-1185">Reference proteome</keyword>
<evidence type="ECO:0008006" key="3">
    <source>
        <dbReference type="Google" id="ProtNLM"/>
    </source>
</evidence>
<evidence type="ECO:0000313" key="1">
    <source>
        <dbReference type="EMBL" id="GGD69540.1"/>
    </source>
</evidence>
<dbReference type="Pfam" id="PF11167">
    <property type="entry name" value="DUF2953"/>
    <property type="match status" value="1"/>
</dbReference>
<dbReference type="AlphaFoldDB" id="A0A916Z034"/>
<evidence type="ECO:0000313" key="2">
    <source>
        <dbReference type="Proteomes" id="UP000612456"/>
    </source>
</evidence>
<gene>
    <name evidence="1" type="ORF">GCM10010911_29320</name>
</gene>
<comment type="caution">
    <text evidence="1">The sequence shown here is derived from an EMBL/GenBank/DDBJ whole genome shotgun (WGS) entry which is preliminary data.</text>
</comment>
<dbReference type="Proteomes" id="UP000612456">
    <property type="component" value="Unassembled WGS sequence"/>
</dbReference>
<dbReference type="InterPro" id="IPR021338">
    <property type="entry name" value="DUF2953"/>
</dbReference>
<sequence length="231" mass="25412">MLGYPLGWMIAAGLFFLLLLAAALSTVDINGHLKRIGQNDEAQLHVRALLGLIHYQWELPGLRMKGAGVEVKEEAAADNLGGSNQKSATYHVNSHSIAKSFESFNQLLGQTRDLLGWARKTLGHIVVSEWSWHTVVGTGDAVWTAMATGGVWSAKTTSIGLLSQLVRLTGTPLLSVTPMYNQVYFATEGKFRARIRFGYAIFAGIALMYRLKKNKGIPQGLLSWQRILMRA</sequence>
<protein>
    <recommendedName>
        <fullName evidence="3">DUF2953 domain-containing protein</fullName>
    </recommendedName>
</protein>
<dbReference type="RefSeq" id="WP_188992689.1">
    <property type="nucleotide sequence ID" value="NZ_BMHP01000002.1"/>
</dbReference>